<organism evidence="3 4">
    <name type="scientific">Chrysophaeum taylorii</name>
    <dbReference type="NCBI Taxonomy" id="2483200"/>
    <lineage>
        <taxon>Eukaryota</taxon>
        <taxon>Sar</taxon>
        <taxon>Stramenopiles</taxon>
        <taxon>Ochrophyta</taxon>
        <taxon>Pelagophyceae</taxon>
        <taxon>Pelagomonadales</taxon>
        <taxon>Pelagomonadaceae</taxon>
        <taxon>Chrysophaeum</taxon>
    </lineage>
</organism>
<evidence type="ECO:0000259" key="2">
    <source>
        <dbReference type="PROSITE" id="PS50191"/>
    </source>
</evidence>
<dbReference type="CDD" id="cd00170">
    <property type="entry name" value="SEC14"/>
    <property type="match status" value="1"/>
</dbReference>
<evidence type="ECO:0000313" key="3">
    <source>
        <dbReference type="EMBL" id="KAJ8601734.1"/>
    </source>
</evidence>
<dbReference type="PROSITE" id="PS50191">
    <property type="entry name" value="CRAL_TRIO"/>
    <property type="match status" value="1"/>
</dbReference>
<dbReference type="SMART" id="SM00516">
    <property type="entry name" value="SEC14"/>
    <property type="match status" value="1"/>
</dbReference>
<dbReference type="AlphaFoldDB" id="A0AAD7UC77"/>
<feature type="signal peptide" evidence="1">
    <location>
        <begin position="1"/>
        <end position="16"/>
    </location>
</feature>
<gene>
    <name evidence="3" type="ORF">CTAYLR_006740</name>
</gene>
<dbReference type="InterPro" id="IPR001251">
    <property type="entry name" value="CRAL-TRIO_dom"/>
</dbReference>
<dbReference type="PANTHER" id="PTHR47556:SF1">
    <property type="entry name" value="SEC14P-LIKE PHOSPHATIDYLINOSITOL TRANSFER FAMILY PROTEIN"/>
    <property type="match status" value="1"/>
</dbReference>
<dbReference type="Pfam" id="PF00650">
    <property type="entry name" value="CRAL_TRIO"/>
    <property type="match status" value="1"/>
</dbReference>
<evidence type="ECO:0000256" key="1">
    <source>
        <dbReference type="SAM" id="SignalP"/>
    </source>
</evidence>
<dbReference type="PANTHER" id="PTHR47556">
    <property type="entry name" value="SEC14P-LIKE PHOSPHATIDYLINOSITOL TRANSFER FAMILY PROTEIN"/>
    <property type="match status" value="1"/>
</dbReference>
<dbReference type="Proteomes" id="UP001230188">
    <property type="component" value="Unassembled WGS sequence"/>
</dbReference>
<keyword evidence="4" id="KW-1185">Reference proteome</keyword>
<keyword evidence="1" id="KW-0732">Signal</keyword>
<comment type="caution">
    <text evidence="3">The sequence shown here is derived from an EMBL/GenBank/DDBJ whole genome shotgun (WGS) entry which is preliminary data.</text>
</comment>
<reference evidence="3" key="1">
    <citation type="submission" date="2023-01" db="EMBL/GenBank/DDBJ databases">
        <title>Metagenome sequencing of chrysophaentin producing Chrysophaeum taylorii.</title>
        <authorList>
            <person name="Davison J."/>
            <person name="Bewley C."/>
        </authorList>
    </citation>
    <scope>NUCLEOTIDE SEQUENCE</scope>
    <source>
        <strain evidence="3">NIES-1699</strain>
    </source>
</reference>
<feature type="chain" id="PRO_5042247537" description="CRAL-TRIO domain-containing protein" evidence="1">
    <location>
        <begin position="17"/>
        <end position="254"/>
    </location>
</feature>
<dbReference type="Gene3D" id="3.40.525.10">
    <property type="entry name" value="CRAL-TRIO lipid binding domain"/>
    <property type="match status" value="1"/>
</dbReference>
<accession>A0AAD7UC77</accession>
<evidence type="ECO:0000313" key="4">
    <source>
        <dbReference type="Proteomes" id="UP001230188"/>
    </source>
</evidence>
<feature type="domain" description="CRAL-TRIO" evidence="2">
    <location>
        <begin position="102"/>
        <end position="254"/>
    </location>
</feature>
<dbReference type="SUPFAM" id="SSF52087">
    <property type="entry name" value="CRAL/TRIO domain"/>
    <property type="match status" value="1"/>
</dbReference>
<dbReference type="EMBL" id="JAQMWT010000406">
    <property type="protein sequence ID" value="KAJ8601734.1"/>
    <property type="molecule type" value="Genomic_DNA"/>
</dbReference>
<protein>
    <recommendedName>
        <fullName evidence="2">CRAL-TRIO domain-containing protein</fullName>
    </recommendedName>
</protein>
<dbReference type="InterPro" id="IPR036865">
    <property type="entry name" value="CRAL-TRIO_dom_sf"/>
</dbReference>
<sequence>MKFGGVLLIWVARALAFQGRQAGLEAATRLGTTKAPMIANVKKVVAQMRQLTQAPLSDDELAWFARDRGGDPVAAVAKAEKYASWRRGGWGGLASDREGLKRLALAEAKKRVGYLAEPRDVLGRPVVTVVAKRHMAASRNIRSSQALCIDVLESAIEKLGDDAEQFVAIVDLRHCGTRQVDIQFLIWLVTTLRSYYPKRLGQVALVDPPTVLFQAAWSLVTPYLGKHADLVRIVPSSEIKDFYFHHNQIPHDLR</sequence>
<name>A0AAD7UC77_9STRA</name>
<proteinExistence type="predicted"/>